<dbReference type="RefSeq" id="XP_011502177.1">
    <property type="nucleotide sequence ID" value="XM_011503875.1"/>
</dbReference>
<keyword evidence="9" id="KW-0472">Membrane</keyword>
<dbReference type="PANTHER" id="PTHR13390">
    <property type="entry name" value="LIPASE"/>
    <property type="match status" value="1"/>
</dbReference>
<keyword evidence="5" id="KW-0378">Hydrolase</keyword>
<dbReference type="EC" id="3.1.1.13" evidence="7"/>
<evidence type="ECO:0000256" key="2">
    <source>
        <dbReference type="ARBA" id="ARBA00008300"/>
    </source>
</evidence>
<dbReference type="AlphaFoldDB" id="A0AAJ6YQ22"/>
<comment type="catalytic activity">
    <reaction evidence="8">
        <text>a cholesterol ester + H2O = cholesterol + a fatty acid + H(+)</text>
        <dbReference type="Rhea" id="RHEA:36403"/>
        <dbReference type="ChEBI" id="CHEBI:15377"/>
        <dbReference type="ChEBI" id="CHEBI:15378"/>
        <dbReference type="ChEBI" id="CHEBI:16113"/>
        <dbReference type="ChEBI" id="CHEBI:17002"/>
        <dbReference type="ChEBI" id="CHEBI:28868"/>
        <dbReference type="EC" id="3.1.1.13"/>
    </reaction>
    <physiologicalReaction direction="left-to-right" evidence="8">
        <dbReference type="Rhea" id="RHEA:36404"/>
    </physiologicalReaction>
</comment>
<feature type="transmembrane region" description="Helical" evidence="9">
    <location>
        <begin position="163"/>
        <end position="186"/>
    </location>
</feature>
<dbReference type="GO" id="GO:0004771">
    <property type="term" value="F:sterol ester esterase activity"/>
    <property type="evidence" value="ECO:0007669"/>
    <property type="project" value="UniProtKB-EC"/>
</dbReference>
<dbReference type="InterPro" id="IPR029058">
    <property type="entry name" value="AB_hydrolase_fold"/>
</dbReference>
<keyword evidence="9" id="KW-0812">Transmembrane</keyword>
<evidence type="ECO:0000256" key="3">
    <source>
        <dbReference type="ARBA" id="ARBA00019242"/>
    </source>
</evidence>
<protein>
    <recommendedName>
        <fullName evidence="3">Lipid droplet-associated hydrolase</fullName>
        <ecNumber evidence="7">3.1.1.13</ecNumber>
    </recommendedName>
    <alternativeName>
        <fullName evidence="6">Lipid droplet-associated serine hydrolase</fullName>
    </alternativeName>
</protein>
<proteinExistence type="inferred from homology"/>
<keyword evidence="10" id="KW-1185">Reference proteome</keyword>
<dbReference type="KEGG" id="csol:105365657"/>
<dbReference type="GO" id="GO:0005811">
    <property type="term" value="C:lipid droplet"/>
    <property type="evidence" value="ECO:0007669"/>
    <property type="project" value="UniProtKB-SubCell"/>
</dbReference>
<evidence type="ECO:0000256" key="9">
    <source>
        <dbReference type="SAM" id="Phobius"/>
    </source>
</evidence>
<evidence type="ECO:0000313" key="10">
    <source>
        <dbReference type="Proteomes" id="UP000695007"/>
    </source>
</evidence>
<evidence type="ECO:0000256" key="8">
    <source>
        <dbReference type="ARBA" id="ARBA00049527"/>
    </source>
</evidence>
<evidence type="ECO:0000256" key="6">
    <source>
        <dbReference type="ARBA" id="ARBA00031924"/>
    </source>
</evidence>
<dbReference type="Gene3D" id="3.40.50.1820">
    <property type="entry name" value="alpha/beta hydrolase"/>
    <property type="match status" value="1"/>
</dbReference>
<dbReference type="CTD" id="38150"/>
<dbReference type="SUPFAM" id="SSF53474">
    <property type="entry name" value="alpha/beta-Hydrolases"/>
    <property type="match status" value="1"/>
</dbReference>
<comment type="subcellular location">
    <subcellularLocation>
        <location evidence="1">Lipid droplet</location>
    </subcellularLocation>
</comment>
<evidence type="ECO:0000256" key="4">
    <source>
        <dbReference type="ARBA" id="ARBA00022677"/>
    </source>
</evidence>
<accession>A0AAJ6YQ22</accession>
<evidence type="ECO:0000313" key="11">
    <source>
        <dbReference type="RefSeq" id="XP_011502177.1"/>
    </source>
</evidence>
<dbReference type="InterPro" id="IPR019363">
    <property type="entry name" value="LDAH"/>
</dbReference>
<sequence>MYRKTVKVNEVPTEIISCTPWTENKVLQDGKQDIILIITGNPGVPAYYEEFAISLKNCLFKKLPVYIIGHSGHTKPPPNMCNYYPDIRTETHLYDLKGNLEHKAEFIKKYLPPNTKIHLIGHSIGSWFVLNLLKDNDIATRVVKCYLLFPTIERMVESPNGWFLTNVILRITPIIIFLSWIFTMLPNFLQEYLVKVFGLFYGYSTPSIVDAVLQTIHPMSLKRIFLLAKQEMIFVKELNNSLILQHKNKLFLYYGSKDGWTPVRYYEDLMMNHPTLNAQLCNKGYLHSFVLKNSVDIGEMIGNLISESIS</sequence>
<dbReference type="Proteomes" id="UP000695007">
    <property type="component" value="Unplaced"/>
</dbReference>
<reference evidence="11" key="1">
    <citation type="submission" date="2025-08" db="UniProtKB">
        <authorList>
            <consortium name="RefSeq"/>
        </authorList>
    </citation>
    <scope>IDENTIFICATION</scope>
</reference>
<keyword evidence="4" id="KW-0551">Lipid droplet</keyword>
<evidence type="ECO:0000256" key="1">
    <source>
        <dbReference type="ARBA" id="ARBA00004502"/>
    </source>
</evidence>
<dbReference type="GO" id="GO:0019915">
    <property type="term" value="P:lipid storage"/>
    <property type="evidence" value="ECO:0007669"/>
    <property type="project" value="InterPro"/>
</dbReference>
<keyword evidence="9" id="KW-1133">Transmembrane helix</keyword>
<evidence type="ECO:0000256" key="5">
    <source>
        <dbReference type="ARBA" id="ARBA00022801"/>
    </source>
</evidence>
<dbReference type="PANTHER" id="PTHR13390:SF0">
    <property type="entry name" value="LIPID DROPLET-ASSOCIATED HYDROLASE"/>
    <property type="match status" value="1"/>
</dbReference>
<dbReference type="Pfam" id="PF10230">
    <property type="entry name" value="LIDHydrolase"/>
    <property type="match status" value="1"/>
</dbReference>
<organism evidence="10 11">
    <name type="scientific">Ceratosolen solmsi marchali</name>
    <dbReference type="NCBI Taxonomy" id="326594"/>
    <lineage>
        <taxon>Eukaryota</taxon>
        <taxon>Metazoa</taxon>
        <taxon>Ecdysozoa</taxon>
        <taxon>Arthropoda</taxon>
        <taxon>Hexapoda</taxon>
        <taxon>Insecta</taxon>
        <taxon>Pterygota</taxon>
        <taxon>Neoptera</taxon>
        <taxon>Endopterygota</taxon>
        <taxon>Hymenoptera</taxon>
        <taxon>Apocrita</taxon>
        <taxon>Proctotrupomorpha</taxon>
        <taxon>Chalcidoidea</taxon>
        <taxon>Agaonidae</taxon>
        <taxon>Agaoninae</taxon>
        <taxon>Ceratosolen</taxon>
    </lineage>
</organism>
<evidence type="ECO:0000256" key="7">
    <source>
        <dbReference type="ARBA" id="ARBA00039150"/>
    </source>
</evidence>
<gene>
    <name evidence="11" type="primary">LOC105365657</name>
</gene>
<comment type="similarity">
    <text evidence="2">Belongs to the AB hydrolase superfamily. LDAH family.</text>
</comment>
<name>A0AAJ6YQ22_9HYME</name>
<dbReference type="GeneID" id="105365657"/>